<sequence length="243" mass="26409">MVQQMQYKYSSVSSTPSPQPSLSPQSQGRTPSPMDYRNIAAAPMYPPFRMQLPTGGYGAHGELVFHNLPQSSGGTMINRFTSAVGKASGPYGMPTQAELMGQYMHLSTAPFSVTSMANQTFRDAGMMVGIQGVPPRYAGLPSVPPNEPEKSSKPTPDNANILDLDNQPITLDSGELVNLVLFDGNLSESLSANLSISDVKQQAEPTREGEAQENMTDSLTRLTNTTLQEINTLNNMCRYRENQ</sequence>
<name>A0ABQ9IGD3_9NEOP</name>
<gene>
    <name evidence="2" type="ORF">PR048_001048</name>
</gene>
<dbReference type="EMBL" id="JARBHB010000001">
    <property type="protein sequence ID" value="KAJ8895711.1"/>
    <property type="molecule type" value="Genomic_DNA"/>
</dbReference>
<accession>A0ABQ9IGD3</accession>
<proteinExistence type="predicted"/>
<evidence type="ECO:0000256" key="1">
    <source>
        <dbReference type="SAM" id="MobiDB-lite"/>
    </source>
</evidence>
<organism evidence="2 3">
    <name type="scientific">Dryococelus australis</name>
    <dbReference type="NCBI Taxonomy" id="614101"/>
    <lineage>
        <taxon>Eukaryota</taxon>
        <taxon>Metazoa</taxon>
        <taxon>Ecdysozoa</taxon>
        <taxon>Arthropoda</taxon>
        <taxon>Hexapoda</taxon>
        <taxon>Insecta</taxon>
        <taxon>Pterygota</taxon>
        <taxon>Neoptera</taxon>
        <taxon>Polyneoptera</taxon>
        <taxon>Phasmatodea</taxon>
        <taxon>Verophasmatodea</taxon>
        <taxon>Anareolatae</taxon>
        <taxon>Phasmatidae</taxon>
        <taxon>Eurycanthinae</taxon>
        <taxon>Dryococelus</taxon>
    </lineage>
</organism>
<keyword evidence="3" id="KW-1185">Reference proteome</keyword>
<feature type="region of interest" description="Disordered" evidence="1">
    <location>
        <begin position="1"/>
        <end position="37"/>
    </location>
</feature>
<comment type="caution">
    <text evidence="2">The sequence shown here is derived from an EMBL/GenBank/DDBJ whole genome shotgun (WGS) entry which is preliminary data.</text>
</comment>
<evidence type="ECO:0000313" key="2">
    <source>
        <dbReference type="EMBL" id="KAJ8895711.1"/>
    </source>
</evidence>
<dbReference type="Proteomes" id="UP001159363">
    <property type="component" value="Chromosome 1"/>
</dbReference>
<protein>
    <submittedName>
        <fullName evidence="2">Uncharacterized protein</fullName>
    </submittedName>
</protein>
<feature type="region of interest" description="Disordered" evidence="1">
    <location>
        <begin position="137"/>
        <end position="160"/>
    </location>
</feature>
<reference evidence="2 3" key="1">
    <citation type="submission" date="2023-02" db="EMBL/GenBank/DDBJ databases">
        <title>LHISI_Scaffold_Assembly.</title>
        <authorList>
            <person name="Stuart O.P."/>
            <person name="Cleave R."/>
            <person name="Magrath M.J.L."/>
            <person name="Mikheyev A.S."/>
        </authorList>
    </citation>
    <scope>NUCLEOTIDE SEQUENCE [LARGE SCALE GENOMIC DNA]</scope>
    <source>
        <strain evidence="2">Daus_M_001</strain>
        <tissue evidence="2">Leg muscle</tissue>
    </source>
</reference>
<feature type="region of interest" description="Disordered" evidence="1">
    <location>
        <begin position="196"/>
        <end position="216"/>
    </location>
</feature>
<feature type="compositionally biased region" description="Low complexity" evidence="1">
    <location>
        <begin position="10"/>
        <end position="27"/>
    </location>
</feature>
<evidence type="ECO:0000313" key="3">
    <source>
        <dbReference type="Proteomes" id="UP001159363"/>
    </source>
</evidence>